<protein>
    <submittedName>
        <fullName evidence="5">GntR family transcriptional regulator</fullName>
    </submittedName>
</protein>
<dbReference type="SUPFAM" id="SSF46785">
    <property type="entry name" value="Winged helix' DNA-binding domain"/>
    <property type="match status" value="1"/>
</dbReference>
<dbReference type="InterPro" id="IPR036388">
    <property type="entry name" value="WH-like_DNA-bd_sf"/>
</dbReference>
<name>A0A545SL59_9RHOB</name>
<dbReference type="InterPro" id="IPR036390">
    <property type="entry name" value="WH_DNA-bd_sf"/>
</dbReference>
<evidence type="ECO:0000256" key="3">
    <source>
        <dbReference type="ARBA" id="ARBA00023163"/>
    </source>
</evidence>
<evidence type="ECO:0000256" key="1">
    <source>
        <dbReference type="ARBA" id="ARBA00023015"/>
    </source>
</evidence>
<dbReference type="Pfam" id="PF07729">
    <property type="entry name" value="FCD"/>
    <property type="match status" value="1"/>
</dbReference>
<evidence type="ECO:0000313" key="6">
    <source>
        <dbReference type="Proteomes" id="UP000315816"/>
    </source>
</evidence>
<dbReference type="Gene3D" id="1.10.10.10">
    <property type="entry name" value="Winged helix-like DNA-binding domain superfamily/Winged helix DNA-binding domain"/>
    <property type="match status" value="1"/>
</dbReference>
<dbReference type="RefSeq" id="WP_142854909.1">
    <property type="nucleotide sequence ID" value="NZ_FXWW01000012.1"/>
</dbReference>
<evidence type="ECO:0000313" key="5">
    <source>
        <dbReference type="EMBL" id="TQV65719.1"/>
    </source>
</evidence>
<dbReference type="Gene3D" id="1.20.120.530">
    <property type="entry name" value="GntR ligand-binding domain-like"/>
    <property type="match status" value="1"/>
</dbReference>
<dbReference type="AlphaFoldDB" id="A0A545SL59"/>
<dbReference type="Proteomes" id="UP000315816">
    <property type="component" value="Unassembled WGS sequence"/>
</dbReference>
<dbReference type="PANTHER" id="PTHR43537:SF51">
    <property type="entry name" value="HTH-TYPE TRANSCRIPTIONAL REGULATOR LGOR-RELATED"/>
    <property type="match status" value="1"/>
</dbReference>
<evidence type="ECO:0000256" key="2">
    <source>
        <dbReference type="ARBA" id="ARBA00023125"/>
    </source>
</evidence>
<comment type="caution">
    <text evidence="5">The sequence shown here is derived from an EMBL/GenBank/DDBJ whole genome shotgun (WGS) entry which is preliminary data.</text>
</comment>
<gene>
    <name evidence="5" type="ORF">FIL88_16140</name>
</gene>
<organism evidence="5 6">
    <name type="scientific">Aliiroseovarius halocynthiae</name>
    <dbReference type="NCBI Taxonomy" id="985055"/>
    <lineage>
        <taxon>Bacteria</taxon>
        <taxon>Pseudomonadati</taxon>
        <taxon>Pseudomonadota</taxon>
        <taxon>Alphaproteobacteria</taxon>
        <taxon>Rhodobacterales</taxon>
        <taxon>Paracoccaceae</taxon>
        <taxon>Aliiroseovarius</taxon>
    </lineage>
</organism>
<dbReference type="GO" id="GO:0003677">
    <property type="term" value="F:DNA binding"/>
    <property type="evidence" value="ECO:0007669"/>
    <property type="project" value="UniProtKB-KW"/>
</dbReference>
<dbReference type="OrthoDB" id="9799812at2"/>
<accession>A0A545SL59</accession>
<dbReference type="InterPro" id="IPR011711">
    <property type="entry name" value="GntR_C"/>
</dbReference>
<dbReference type="EMBL" id="VICH01000018">
    <property type="protein sequence ID" value="TQV65719.1"/>
    <property type="molecule type" value="Genomic_DNA"/>
</dbReference>
<keyword evidence="2" id="KW-0238">DNA-binding</keyword>
<dbReference type="SMART" id="SM00895">
    <property type="entry name" value="FCD"/>
    <property type="match status" value="1"/>
</dbReference>
<reference evidence="5 6" key="1">
    <citation type="submission" date="2019-06" db="EMBL/GenBank/DDBJ databases">
        <title>A novel species of marine bacteria.</title>
        <authorList>
            <person name="Wang Y."/>
        </authorList>
    </citation>
    <scope>NUCLEOTIDE SEQUENCE [LARGE SCALE GENOMIC DNA]</scope>
    <source>
        <strain evidence="5 6">MA1-10</strain>
    </source>
</reference>
<dbReference type="SUPFAM" id="SSF48008">
    <property type="entry name" value="GntR ligand-binding domain-like"/>
    <property type="match status" value="1"/>
</dbReference>
<keyword evidence="3" id="KW-0804">Transcription</keyword>
<feature type="domain" description="GntR C-terminal" evidence="4">
    <location>
        <begin position="159"/>
        <end position="289"/>
    </location>
</feature>
<sequence length="298" mass="34603">MARSSRQFRKSYNETLTRLQLGIPVPNPTQLALQLGISRTTSRKIQAKLQECGLISSDPTQHKDQHLPALRSPRPDDFFPKESTLTTEARIQEKLMTWVIDQKIQADGGFTEAQVVRALGISHAAIREFLIRLSSFGLIRREPSRRWKFQSMTRDYADEVYEFRKFIEFRSLRKVLALPDTDPIWSDLRTLKLKHLRALERPMRDPIQFKELDVEFHAALNQAARHRFLLGNDDAVSLLFFSHYHLSADQHVVSDRNERTIHEHIRIIDALISSDLDQAVVAMEHHLDAAKRELINRL</sequence>
<keyword evidence="1" id="KW-0805">Transcription regulation</keyword>
<evidence type="ECO:0000259" key="4">
    <source>
        <dbReference type="SMART" id="SM00895"/>
    </source>
</evidence>
<dbReference type="InterPro" id="IPR008920">
    <property type="entry name" value="TF_FadR/GntR_C"/>
</dbReference>
<proteinExistence type="predicted"/>
<dbReference type="PANTHER" id="PTHR43537">
    <property type="entry name" value="TRANSCRIPTIONAL REGULATOR, GNTR FAMILY"/>
    <property type="match status" value="1"/>
</dbReference>
<keyword evidence="6" id="KW-1185">Reference proteome</keyword>